<keyword evidence="1" id="KW-0812">Transmembrane</keyword>
<evidence type="ECO:0000256" key="1">
    <source>
        <dbReference type="SAM" id="Phobius"/>
    </source>
</evidence>
<dbReference type="AlphaFoldDB" id="A0AA97AST4"/>
<evidence type="ECO:0000313" key="2">
    <source>
        <dbReference type="EMBL" id="WNZ47829.1"/>
    </source>
</evidence>
<sequence>MTDRKPRTIAEWVTFGIASSILSTIAGLVIYVWASERHEPPAISIEQNQEIRQTQGKFYVPFAVTNTGGETVESLQVIAELRVNNQIVEAGDQQIDFLSKDEKEEGAFVFQRDPRLGELTVRVTGYKIP</sequence>
<proteinExistence type="predicted"/>
<dbReference type="RefSeq" id="WP_316428333.1">
    <property type="nucleotide sequence ID" value="NZ_CP130144.1"/>
</dbReference>
<protein>
    <submittedName>
        <fullName evidence="2">TIGR02588 family protein</fullName>
    </submittedName>
</protein>
<reference evidence="2" key="1">
    <citation type="journal article" date="2023" name="Plants (Basel)">
        <title>Genomic Analysis of Leptolyngbya boryana CZ1 Reveals Efficient Carbon Fixation Modules.</title>
        <authorList>
            <person name="Bai X."/>
            <person name="Wang H."/>
            <person name="Cheng W."/>
            <person name="Wang J."/>
            <person name="Ma M."/>
            <person name="Hu H."/>
            <person name="Song Z."/>
            <person name="Ma H."/>
            <person name="Fan Y."/>
            <person name="Du C."/>
            <person name="Xu J."/>
        </authorList>
    </citation>
    <scope>NUCLEOTIDE SEQUENCE</scope>
    <source>
        <strain evidence="2">CZ1</strain>
    </source>
</reference>
<accession>A0AA97AST4</accession>
<reference evidence="2" key="2">
    <citation type="submission" date="2023-07" db="EMBL/GenBank/DDBJ databases">
        <authorList>
            <person name="Bai X.-H."/>
            <person name="Wang H.-H."/>
            <person name="Wang J."/>
            <person name="Ma M.-Y."/>
            <person name="Hu H.-H."/>
            <person name="Song Z.-L."/>
            <person name="Ma H.-G."/>
            <person name="Fan Y."/>
            <person name="Du C.-Y."/>
            <person name="Xu J.-C."/>
        </authorList>
    </citation>
    <scope>NUCLEOTIDE SEQUENCE</scope>
    <source>
        <strain evidence="2">CZ1</strain>
    </source>
</reference>
<feature type="transmembrane region" description="Helical" evidence="1">
    <location>
        <begin position="12"/>
        <end position="34"/>
    </location>
</feature>
<gene>
    <name evidence="2" type="ORF">Q2T42_08275</name>
</gene>
<keyword evidence="1" id="KW-0472">Membrane</keyword>
<name>A0AA97AST4_LEPBY</name>
<organism evidence="2">
    <name type="scientific">Leptolyngbya boryana CZ1</name>
    <dbReference type="NCBI Taxonomy" id="3060204"/>
    <lineage>
        <taxon>Bacteria</taxon>
        <taxon>Bacillati</taxon>
        <taxon>Cyanobacteriota</taxon>
        <taxon>Cyanophyceae</taxon>
        <taxon>Leptolyngbyales</taxon>
        <taxon>Leptolyngbyaceae</taxon>
        <taxon>Leptolyngbya group</taxon>
        <taxon>Leptolyngbya</taxon>
    </lineage>
</organism>
<dbReference type="NCBIfam" id="TIGR02588">
    <property type="entry name" value="TIGR02588 family protein"/>
    <property type="match status" value="1"/>
</dbReference>
<keyword evidence="1" id="KW-1133">Transmembrane helix</keyword>
<dbReference type="EMBL" id="CP130144">
    <property type="protein sequence ID" value="WNZ47829.1"/>
    <property type="molecule type" value="Genomic_DNA"/>
</dbReference>
<dbReference type="InterPro" id="IPR013417">
    <property type="entry name" value="CHP02588"/>
</dbReference>